<dbReference type="AlphaFoldDB" id="A0AAE4F238"/>
<evidence type="ECO:0000313" key="2">
    <source>
        <dbReference type="EMBL" id="MDS0223457.1"/>
    </source>
</evidence>
<dbReference type="InterPro" id="IPR036890">
    <property type="entry name" value="HATPase_C_sf"/>
</dbReference>
<feature type="compositionally biased region" description="Acidic residues" evidence="1">
    <location>
        <begin position="432"/>
        <end position="444"/>
    </location>
</feature>
<keyword evidence="2" id="KW-0067">ATP-binding</keyword>
<dbReference type="Gene3D" id="3.30.565.10">
    <property type="entry name" value="Histidine kinase-like ATPase, C-terminal domain"/>
    <property type="match status" value="1"/>
</dbReference>
<feature type="compositionally biased region" description="Basic and acidic residues" evidence="1">
    <location>
        <begin position="486"/>
        <end position="495"/>
    </location>
</feature>
<reference evidence="2 3" key="1">
    <citation type="submission" date="2022-06" db="EMBL/GenBank/DDBJ databases">
        <title>Haloarcula sp. a new haloarchaeum isolate from saline soil.</title>
        <authorList>
            <person name="Strakova D."/>
            <person name="Galisteo C."/>
            <person name="Sanchez-Porro C."/>
            <person name="Ventosa A."/>
        </authorList>
    </citation>
    <scope>NUCLEOTIDE SEQUENCE [LARGE SCALE GENOMIC DNA]</scope>
    <source>
        <strain evidence="2 3">S1AR25-5A</strain>
    </source>
</reference>
<dbReference type="RefSeq" id="WP_310897988.1">
    <property type="nucleotide sequence ID" value="NZ_JAMQOM010000015.1"/>
</dbReference>
<feature type="compositionally biased region" description="Acidic residues" evidence="1">
    <location>
        <begin position="471"/>
        <end position="485"/>
    </location>
</feature>
<dbReference type="SUPFAM" id="SSF55874">
    <property type="entry name" value="ATPase domain of HSP90 chaperone/DNA topoisomerase II/histidine kinase"/>
    <property type="match status" value="1"/>
</dbReference>
<keyword evidence="3" id="KW-1185">Reference proteome</keyword>
<comment type="caution">
    <text evidence="2">The sequence shown here is derived from an EMBL/GenBank/DDBJ whole genome shotgun (WGS) entry which is preliminary data.</text>
</comment>
<sequence>MSQQETIQDYHFASGSQFLESIRSSGYKNVARALAELVDNSIQAGASDVDILVSEKEVTPNKYTVNRVNEIAVLDDGEGMDSDLLRRALRLGDGTHFDDQSGIGKFGVGLPQASVSQAKRIDVWTWQNDIENAYHTYIDLDDEEWVKNMSIPKPEQDVEIPQKWKDTTSFPKDSGTLVVWSHVDRVNWKQGKTIYKNSEDLIGRMYRNWIHTDTEQPDASISLKIYNEETKEVDQTWKFQPNDPLYLMENTNVDLPEGVPDPMFEQMGEKIERKYQVTKPGEGTTEETVTLTFSICKPETRQRVDGTPAGAASHGKHAKDNMGLSIVREGRELLLDRSWTTKDPRNRWWGAQIEFGRRMDDIFGVTNNKQGADRLVEVANSDWEDYAEEGETTAETRERLKSEDFQTYVCLDLRQKIDEVIGELATKVEEIGEYNVDDTEDNDEDNRHEGTPERVGTAVTEERKEQGQTGESDEEEELSENEKEEEIQTRLEEQGLDERTIEEVKGDVVDYGLKFSFVEKPLASSQIFSVEPTAGSIIIGVNKDHLAYEELFSSLEFEDEEEFDEEEATEKLEAANMALKLLLEAWARMEDEESGETKHQLKDIRNDWGRVAREFLAQDQVPE</sequence>
<dbReference type="Pfam" id="PF13589">
    <property type="entry name" value="HATPase_c_3"/>
    <property type="match status" value="1"/>
</dbReference>
<dbReference type="Proteomes" id="UP001253439">
    <property type="component" value="Unassembled WGS sequence"/>
</dbReference>
<protein>
    <submittedName>
        <fullName evidence="2">ATP-binding protein</fullName>
    </submittedName>
</protein>
<organism evidence="2 3">
    <name type="scientific">Haloarcula terrestris</name>
    <dbReference type="NCBI Taxonomy" id="2950533"/>
    <lineage>
        <taxon>Archaea</taxon>
        <taxon>Methanobacteriati</taxon>
        <taxon>Methanobacteriota</taxon>
        <taxon>Stenosarchaea group</taxon>
        <taxon>Halobacteria</taxon>
        <taxon>Halobacteriales</taxon>
        <taxon>Haloarculaceae</taxon>
        <taxon>Haloarcula</taxon>
    </lineage>
</organism>
<gene>
    <name evidence="2" type="ORF">NDI54_19130</name>
</gene>
<feature type="region of interest" description="Disordered" evidence="1">
    <location>
        <begin position="432"/>
        <end position="495"/>
    </location>
</feature>
<name>A0AAE4F238_9EURY</name>
<dbReference type="EMBL" id="JAMQOM010000015">
    <property type="protein sequence ID" value="MDS0223457.1"/>
    <property type="molecule type" value="Genomic_DNA"/>
</dbReference>
<evidence type="ECO:0000313" key="3">
    <source>
        <dbReference type="Proteomes" id="UP001253439"/>
    </source>
</evidence>
<dbReference type="GO" id="GO:0005524">
    <property type="term" value="F:ATP binding"/>
    <property type="evidence" value="ECO:0007669"/>
    <property type="project" value="UniProtKB-KW"/>
</dbReference>
<keyword evidence="2" id="KW-0547">Nucleotide-binding</keyword>
<proteinExistence type="predicted"/>
<accession>A0AAE4F238</accession>
<evidence type="ECO:0000256" key="1">
    <source>
        <dbReference type="SAM" id="MobiDB-lite"/>
    </source>
</evidence>